<proteinExistence type="inferred from homology"/>
<dbReference type="GO" id="GO:0006302">
    <property type="term" value="P:double-strand break repair"/>
    <property type="evidence" value="ECO:0007669"/>
    <property type="project" value="TreeGrafter"/>
</dbReference>
<reference evidence="8 9" key="1">
    <citation type="journal article" date="2016" name="Nat. Commun.">
        <title>Thousands of microbial genomes shed light on interconnected biogeochemical processes in an aquifer system.</title>
        <authorList>
            <person name="Anantharaman K."/>
            <person name="Brown C.T."/>
            <person name="Hug L.A."/>
            <person name="Sharon I."/>
            <person name="Castelle C.J."/>
            <person name="Probst A.J."/>
            <person name="Thomas B.C."/>
            <person name="Singh A."/>
            <person name="Wilkins M.J."/>
            <person name="Karaoz U."/>
            <person name="Brodie E.L."/>
            <person name="Williams K.H."/>
            <person name="Hubbard S.S."/>
            <person name="Banfield J.F."/>
        </authorList>
    </citation>
    <scope>NUCLEOTIDE SEQUENCE [LARGE SCALE GENOMIC DNA]</scope>
</reference>
<evidence type="ECO:0000256" key="5">
    <source>
        <dbReference type="ARBA" id="ARBA00023125"/>
    </source>
</evidence>
<dbReference type="InterPro" id="IPR042174">
    <property type="entry name" value="RecF_2"/>
</dbReference>
<dbReference type="NCBIfam" id="TIGR00611">
    <property type="entry name" value="recf"/>
    <property type="match status" value="1"/>
</dbReference>
<comment type="subcellular location">
    <subcellularLocation>
        <location evidence="6">Cytoplasm</location>
    </subcellularLocation>
</comment>
<keyword evidence="1 6" id="KW-0963">Cytoplasm</keyword>
<dbReference type="PANTHER" id="PTHR32182:SF0">
    <property type="entry name" value="DNA REPLICATION AND REPAIR PROTEIN RECF"/>
    <property type="match status" value="1"/>
</dbReference>
<keyword evidence="2 6" id="KW-0235">DNA replication</keyword>
<sequence>MLLKQIILKNFRNFGDEKFNFNPFLTIIIGENAKGKTNLLEGIFLIVYGEGFRESKEEELIRFEQDQSDVQGIFASGDEDFLFQIGIKKSGRGVDKIFSLNKSRRKYFQYQRETAKAILFSPEQIEIMNGPPEKRRRYFDTLLGSFDLVYKKKLRNYENALRRRNKILQTYKNEADLLEELKFWNTYLEENAGYLVQKRQDYIDFLNEHNKINSKEFSIEYLKSELNKKRLEENFELEKRYRRTVIGPQKDDFQLSQKDESLKNLHHFGSRSEQRLGVFWLKLNEIKFLEEAFKTKPLLLLDDIFSELDVKNKKLVIDLVKKYQTVVTTTEIELLELADVPKSIIKL</sequence>
<keyword evidence="6" id="KW-0227">DNA damage</keyword>
<name>A0A1F7GX75_9BACT</name>
<dbReference type="Gene3D" id="1.20.1050.90">
    <property type="entry name" value="RecF/RecN/SMC, N-terminal domain"/>
    <property type="match status" value="1"/>
</dbReference>
<evidence type="ECO:0000256" key="4">
    <source>
        <dbReference type="ARBA" id="ARBA00022840"/>
    </source>
</evidence>
<evidence type="ECO:0000313" key="9">
    <source>
        <dbReference type="Proteomes" id="UP000177913"/>
    </source>
</evidence>
<protein>
    <recommendedName>
        <fullName evidence="6">DNA replication and repair protein RecF</fullName>
    </recommendedName>
</protein>
<dbReference type="GO" id="GO:0005524">
    <property type="term" value="F:ATP binding"/>
    <property type="evidence" value="ECO:0007669"/>
    <property type="project" value="UniProtKB-UniRule"/>
</dbReference>
<comment type="caution">
    <text evidence="8">The sequence shown here is derived from an EMBL/GenBank/DDBJ whole genome shotgun (WGS) entry which is preliminary data.</text>
</comment>
<dbReference type="GO" id="GO:0009432">
    <property type="term" value="P:SOS response"/>
    <property type="evidence" value="ECO:0007669"/>
    <property type="project" value="UniProtKB-UniRule"/>
</dbReference>
<dbReference type="GO" id="GO:0003697">
    <property type="term" value="F:single-stranded DNA binding"/>
    <property type="evidence" value="ECO:0007669"/>
    <property type="project" value="UniProtKB-UniRule"/>
</dbReference>
<keyword evidence="6" id="KW-0742">SOS response</keyword>
<feature type="domain" description="RecF/RecN/SMC N-terminal" evidence="7">
    <location>
        <begin position="3"/>
        <end position="343"/>
    </location>
</feature>
<dbReference type="GO" id="GO:0000731">
    <property type="term" value="P:DNA synthesis involved in DNA repair"/>
    <property type="evidence" value="ECO:0007669"/>
    <property type="project" value="TreeGrafter"/>
</dbReference>
<gene>
    <name evidence="6" type="primary">recF</name>
    <name evidence="8" type="ORF">A3C25_01050</name>
</gene>
<dbReference type="EMBL" id="MFZO01000044">
    <property type="protein sequence ID" value="OGK23687.1"/>
    <property type="molecule type" value="Genomic_DNA"/>
</dbReference>
<keyword evidence="4 6" id="KW-0067">ATP-binding</keyword>
<feature type="binding site" evidence="6">
    <location>
        <begin position="30"/>
        <end position="37"/>
    </location>
    <ligand>
        <name>ATP</name>
        <dbReference type="ChEBI" id="CHEBI:30616"/>
    </ligand>
</feature>
<dbReference type="InterPro" id="IPR003395">
    <property type="entry name" value="RecF/RecN/SMC_N"/>
</dbReference>
<keyword evidence="5 6" id="KW-0238">DNA-binding</keyword>
<dbReference type="HAMAP" id="MF_00365">
    <property type="entry name" value="RecF"/>
    <property type="match status" value="1"/>
</dbReference>
<dbReference type="GO" id="GO:0005737">
    <property type="term" value="C:cytoplasm"/>
    <property type="evidence" value="ECO:0007669"/>
    <property type="project" value="UniProtKB-SubCell"/>
</dbReference>
<dbReference type="GO" id="GO:0006260">
    <property type="term" value="P:DNA replication"/>
    <property type="evidence" value="ECO:0007669"/>
    <property type="project" value="UniProtKB-UniRule"/>
</dbReference>
<accession>A0A1F7GX75</accession>
<keyword evidence="6" id="KW-0234">DNA repair</keyword>
<evidence type="ECO:0000256" key="1">
    <source>
        <dbReference type="ARBA" id="ARBA00022490"/>
    </source>
</evidence>
<keyword evidence="3 6" id="KW-0547">Nucleotide-binding</keyword>
<dbReference type="Proteomes" id="UP000177913">
    <property type="component" value="Unassembled WGS sequence"/>
</dbReference>
<dbReference type="AlphaFoldDB" id="A0A1F7GX75"/>
<dbReference type="PANTHER" id="PTHR32182">
    <property type="entry name" value="DNA REPLICATION AND REPAIR PROTEIN RECF"/>
    <property type="match status" value="1"/>
</dbReference>
<dbReference type="InterPro" id="IPR027417">
    <property type="entry name" value="P-loop_NTPase"/>
</dbReference>
<evidence type="ECO:0000256" key="3">
    <source>
        <dbReference type="ARBA" id="ARBA00022741"/>
    </source>
</evidence>
<evidence type="ECO:0000256" key="6">
    <source>
        <dbReference type="HAMAP-Rule" id="MF_00365"/>
    </source>
</evidence>
<evidence type="ECO:0000313" key="8">
    <source>
        <dbReference type="EMBL" id="OGK23687.1"/>
    </source>
</evidence>
<organism evidence="8 9">
    <name type="scientific">Candidatus Roizmanbacteria bacterium RIFCSPHIGHO2_02_FULL_38_11</name>
    <dbReference type="NCBI Taxonomy" id="1802039"/>
    <lineage>
        <taxon>Bacteria</taxon>
        <taxon>Candidatus Roizmaniibacteriota</taxon>
    </lineage>
</organism>
<dbReference type="Pfam" id="PF02463">
    <property type="entry name" value="SMC_N"/>
    <property type="match status" value="1"/>
</dbReference>
<comment type="similarity">
    <text evidence="6">Belongs to the RecF family.</text>
</comment>
<comment type="function">
    <text evidence="6">The RecF protein is involved in DNA metabolism; it is required for DNA replication and normal SOS inducibility. RecF binds preferentially to single-stranded, linear DNA. It also seems to bind ATP.</text>
</comment>
<dbReference type="Gene3D" id="3.40.50.300">
    <property type="entry name" value="P-loop containing nucleotide triphosphate hydrolases"/>
    <property type="match status" value="1"/>
</dbReference>
<evidence type="ECO:0000259" key="7">
    <source>
        <dbReference type="Pfam" id="PF02463"/>
    </source>
</evidence>
<dbReference type="InterPro" id="IPR001238">
    <property type="entry name" value="DNA-binding_RecF"/>
</dbReference>
<dbReference type="SUPFAM" id="SSF52540">
    <property type="entry name" value="P-loop containing nucleoside triphosphate hydrolases"/>
    <property type="match status" value="1"/>
</dbReference>
<evidence type="ECO:0000256" key="2">
    <source>
        <dbReference type="ARBA" id="ARBA00022705"/>
    </source>
</evidence>